<feature type="transmembrane region" description="Helical" evidence="1">
    <location>
        <begin position="50"/>
        <end position="71"/>
    </location>
</feature>
<accession>A0ABX1K898</accession>
<evidence type="ECO:0000313" key="3">
    <source>
        <dbReference type="Proteomes" id="UP001429745"/>
    </source>
</evidence>
<dbReference type="RefSeq" id="WP_168911070.1">
    <property type="nucleotide sequence ID" value="NZ_JABACI010000001.1"/>
</dbReference>
<feature type="transmembrane region" description="Helical" evidence="1">
    <location>
        <begin position="20"/>
        <end position="38"/>
    </location>
</feature>
<keyword evidence="1" id="KW-0812">Transmembrane</keyword>
<evidence type="ECO:0008006" key="4">
    <source>
        <dbReference type="Google" id="ProtNLM"/>
    </source>
</evidence>
<gene>
    <name evidence="2" type="ORF">HF576_01830</name>
</gene>
<feature type="transmembrane region" description="Helical" evidence="1">
    <location>
        <begin position="104"/>
        <end position="124"/>
    </location>
</feature>
<dbReference type="EMBL" id="JABACI010000001">
    <property type="protein sequence ID" value="NLP82578.1"/>
    <property type="molecule type" value="Genomic_DNA"/>
</dbReference>
<keyword evidence="3" id="KW-1185">Reference proteome</keyword>
<keyword evidence="1" id="KW-1133">Transmembrane helix</keyword>
<reference evidence="2 3" key="1">
    <citation type="submission" date="2020-04" db="EMBL/GenBank/DDBJ databases">
        <title>CFH 90308 Microbacterium sp.</title>
        <authorList>
            <person name="Nie G."/>
            <person name="Ming H."/>
            <person name="Xia T."/>
        </authorList>
    </citation>
    <scope>NUCLEOTIDE SEQUENCE [LARGE SCALE GENOMIC DNA]</scope>
    <source>
        <strain evidence="2 3">CFH 90308</strain>
    </source>
</reference>
<name>A0ABX1K898_9MICO</name>
<sequence length="162" mass="18027">MDKYPVPTTRRRRFEAIIRIIDLVVYAAVFAGGVYALTATPATVVDELDSAPWLVGVWAFLLLAGGGVGFTGRLLRRWMVEVPATVLAAFGILIYFVVLGRFAFASITSSVAVALVLVAMGLMIRRWAELQIFATDPDHNDFRSRMAEALRRKTPNFVQRHE</sequence>
<feature type="transmembrane region" description="Helical" evidence="1">
    <location>
        <begin position="78"/>
        <end position="98"/>
    </location>
</feature>
<organism evidence="2 3">
    <name type="scientific">Microbacterium salsuginis</name>
    <dbReference type="NCBI Taxonomy" id="2722803"/>
    <lineage>
        <taxon>Bacteria</taxon>
        <taxon>Bacillati</taxon>
        <taxon>Actinomycetota</taxon>
        <taxon>Actinomycetes</taxon>
        <taxon>Micrococcales</taxon>
        <taxon>Microbacteriaceae</taxon>
        <taxon>Microbacterium</taxon>
    </lineage>
</organism>
<proteinExistence type="predicted"/>
<evidence type="ECO:0000256" key="1">
    <source>
        <dbReference type="SAM" id="Phobius"/>
    </source>
</evidence>
<protein>
    <recommendedName>
        <fullName evidence="4">DUF3054 family protein</fullName>
    </recommendedName>
</protein>
<comment type="caution">
    <text evidence="2">The sequence shown here is derived from an EMBL/GenBank/DDBJ whole genome shotgun (WGS) entry which is preliminary data.</text>
</comment>
<evidence type="ECO:0000313" key="2">
    <source>
        <dbReference type="EMBL" id="NLP82578.1"/>
    </source>
</evidence>
<keyword evidence="1" id="KW-0472">Membrane</keyword>
<dbReference type="Proteomes" id="UP001429745">
    <property type="component" value="Unassembled WGS sequence"/>
</dbReference>